<name>E1R1Q2_SEDSS</name>
<sequence>MINVMKPLSYMTDDFFFTGVEIDDYLETLRFYRSLVRSLVREADAPERFVDKLREAVASRNLRMGEVRASAFSEPWCGDWACNLPILRSFFQKCGIPFRLFSREKAPELHKSYLADGVDHIPVISLWDGQGKELARWVEAPAKVDEMKVRWKEEHPRMMELYAIKDGDREAEKEFGRLYRSFLEEMALWYKDGMWNETLEELVRSLSDGKPL</sequence>
<proteinExistence type="predicted"/>
<dbReference type="AlphaFoldDB" id="E1R1Q2"/>
<dbReference type="HOGENOM" id="CLU_1353828_0_0_12"/>
<organism evidence="1 2">
    <name type="scientific">Sediminispirochaeta smaragdinae (strain DSM 11293 / JCM 15392 / SEBR 4228)</name>
    <name type="common">Spirochaeta smaragdinae</name>
    <dbReference type="NCBI Taxonomy" id="573413"/>
    <lineage>
        <taxon>Bacteria</taxon>
        <taxon>Pseudomonadati</taxon>
        <taxon>Spirochaetota</taxon>
        <taxon>Spirochaetia</taxon>
        <taxon>Spirochaetales</taxon>
        <taxon>Spirochaetaceae</taxon>
        <taxon>Sediminispirochaeta</taxon>
    </lineage>
</organism>
<dbReference type="eggNOG" id="COG0526">
    <property type="taxonomic scope" value="Bacteria"/>
</dbReference>
<evidence type="ECO:0000313" key="2">
    <source>
        <dbReference type="Proteomes" id="UP000002318"/>
    </source>
</evidence>
<dbReference type="KEGG" id="ssm:Spirs_2313"/>
<reference evidence="1 2" key="1">
    <citation type="journal article" date="2010" name="Stand. Genomic Sci.">
        <title>Complete genome sequence of Spirochaeta smaragdinae type strain (SEBR 4228).</title>
        <authorList>
            <person name="Mavromatis K."/>
            <person name="Yasawong M."/>
            <person name="Chertkov O."/>
            <person name="Lapidus A."/>
            <person name="Lucas S."/>
            <person name="Nolan M."/>
            <person name="Del Rio T.G."/>
            <person name="Tice H."/>
            <person name="Cheng J.F."/>
            <person name="Pitluck S."/>
            <person name="Liolios K."/>
            <person name="Ivanova N."/>
            <person name="Tapia R."/>
            <person name="Han C."/>
            <person name="Bruce D."/>
            <person name="Goodwin L."/>
            <person name="Pati A."/>
            <person name="Chen A."/>
            <person name="Palaniappan K."/>
            <person name="Land M."/>
            <person name="Hauser L."/>
            <person name="Chang Y.J."/>
            <person name="Jeffries C.D."/>
            <person name="Detter J.C."/>
            <person name="Rohde M."/>
            <person name="Brambilla E."/>
            <person name="Spring S."/>
            <person name="Goker M."/>
            <person name="Sikorski J."/>
            <person name="Woyke T."/>
            <person name="Bristow J."/>
            <person name="Eisen J.A."/>
            <person name="Markowitz V."/>
            <person name="Hugenholtz P."/>
            <person name="Klenk H.P."/>
            <person name="Kyrpides N.C."/>
        </authorList>
    </citation>
    <scope>NUCLEOTIDE SEQUENCE [LARGE SCALE GENOMIC DNA]</scope>
    <source>
        <strain evidence="2">DSM 11293 / JCM 15392 / SEBR 4228</strain>
    </source>
</reference>
<evidence type="ECO:0008006" key="3">
    <source>
        <dbReference type="Google" id="ProtNLM"/>
    </source>
</evidence>
<evidence type="ECO:0000313" key="1">
    <source>
        <dbReference type="EMBL" id="ADK81428.1"/>
    </source>
</evidence>
<dbReference type="EMBL" id="CP002116">
    <property type="protein sequence ID" value="ADK81428.1"/>
    <property type="molecule type" value="Genomic_DNA"/>
</dbReference>
<dbReference type="OrthoDB" id="6120799at2"/>
<dbReference type="InterPro" id="IPR036249">
    <property type="entry name" value="Thioredoxin-like_sf"/>
</dbReference>
<gene>
    <name evidence="1" type="ordered locus">Spirs_2313</name>
</gene>
<accession>E1R1Q2</accession>
<dbReference type="Proteomes" id="UP000002318">
    <property type="component" value="Chromosome"/>
</dbReference>
<dbReference type="Gene3D" id="3.40.30.10">
    <property type="entry name" value="Glutaredoxin"/>
    <property type="match status" value="1"/>
</dbReference>
<dbReference type="STRING" id="573413.Spirs_2313"/>
<keyword evidence="2" id="KW-1185">Reference proteome</keyword>
<dbReference type="Pfam" id="PF14595">
    <property type="entry name" value="Thioredoxin_9"/>
    <property type="match status" value="1"/>
</dbReference>
<dbReference type="SUPFAM" id="SSF52833">
    <property type="entry name" value="Thioredoxin-like"/>
    <property type="match status" value="1"/>
</dbReference>
<protein>
    <recommendedName>
        <fullName evidence="3">Thioredoxin family protein</fullName>
    </recommendedName>
</protein>